<dbReference type="InterPro" id="IPR036873">
    <property type="entry name" value="Rhodanese-like_dom_sf"/>
</dbReference>
<keyword evidence="1" id="KW-0560">Oxidoreductase</keyword>
<evidence type="ECO:0000259" key="3">
    <source>
        <dbReference type="PROSITE" id="PS50206"/>
    </source>
</evidence>
<sequence length="310" mass="35794">MNEIVALYKFVNVANPTDLQKRLKSRLKYLNIYGTILISHEGINGTISSNNPENLSSAVSFIESIKGFKKLDLKYSQSQKKPFVRLKVKLKKEIVTIGDQSINPNEDVGEYVMPEDWNDLIKDKDTIVIDTRNNYECSIGTFKNAINPKTDKFSDFPEWIKNQNFSDEERKNKKIAMFCTGGIRCEKASSLMKMRGFENVYHLKGGILKYLENIPAEKSLWNGECFVFDDRVSLKHNLKEGSYDMCHGCRMPLSRFEKQSKQYVKGVACPKCYKTTSDKQKERYKSRQKQVELAKKRNTNHIGPKEEVLN</sequence>
<dbReference type="Proteomes" id="UP000010305">
    <property type="component" value="Unassembled WGS sequence"/>
</dbReference>
<feature type="region of interest" description="Disordered" evidence="2">
    <location>
        <begin position="283"/>
        <end position="310"/>
    </location>
</feature>
<dbReference type="HAMAP" id="MF_00469">
    <property type="entry name" value="TrhO"/>
    <property type="match status" value="1"/>
</dbReference>
<dbReference type="SUPFAM" id="SSF52821">
    <property type="entry name" value="Rhodanese/Cell cycle control phosphatase"/>
    <property type="match status" value="1"/>
</dbReference>
<dbReference type="InterPro" id="IPR020936">
    <property type="entry name" value="TrhO"/>
</dbReference>
<dbReference type="PROSITE" id="PS50206">
    <property type="entry name" value="RHODANESE_3"/>
    <property type="match status" value="1"/>
</dbReference>
<dbReference type="GO" id="GO:0016705">
    <property type="term" value="F:oxidoreductase activity, acting on paired donors, with incorporation or reduction of molecular oxygen"/>
    <property type="evidence" value="ECO:0007669"/>
    <property type="project" value="UniProtKB-UniRule"/>
</dbReference>
<dbReference type="Pfam" id="PF17773">
    <property type="entry name" value="UPF0176_N"/>
    <property type="match status" value="1"/>
</dbReference>
<dbReference type="NCBIfam" id="NF001136">
    <property type="entry name" value="PRK00142.1-4"/>
    <property type="match status" value="1"/>
</dbReference>
<organism evidence="4 5">
    <name type="scientific">SAR86 cluster bacterium SAR86A</name>
    <dbReference type="NCBI Taxonomy" id="1123866"/>
    <lineage>
        <taxon>Bacteria</taxon>
        <taxon>Pseudomonadati</taxon>
        <taxon>Pseudomonadota</taxon>
        <taxon>Gammaproteobacteria</taxon>
        <taxon>SAR86 cluster</taxon>
    </lineage>
</organism>
<dbReference type="EC" id="1.14.-.-" evidence="1"/>
<evidence type="ECO:0000256" key="1">
    <source>
        <dbReference type="HAMAP-Rule" id="MF_00469"/>
    </source>
</evidence>
<dbReference type="Gene3D" id="3.30.70.100">
    <property type="match status" value="1"/>
</dbReference>
<keyword evidence="1" id="KW-0819">tRNA processing</keyword>
<gene>
    <name evidence="1" type="primary">trhO</name>
    <name evidence="4" type="ORF">NT01SARS_0628</name>
</gene>
<reference evidence="4 5" key="1">
    <citation type="journal article" date="2012" name="ISME J.">
        <title>Genomic insights to SAR86, an abundant and uncultivated marine bacterial lineage.</title>
        <authorList>
            <person name="Dupont C.L."/>
            <person name="Rusch D.B."/>
            <person name="Yooseph S."/>
            <person name="Lombardo M.J."/>
            <person name="Richter R.A."/>
            <person name="Valas R."/>
            <person name="Novotny M."/>
            <person name="Yee-Greenbaum J."/>
            <person name="Selengut J.D."/>
            <person name="Haft D.H."/>
            <person name="Halpern A.L."/>
            <person name="Lasken R.S."/>
            <person name="Nealson K."/>
            <person name="Friedman R."/>
            <person name="Venter J.C."/>
        </authorList>
    </citation>
    <scope>NUCLEOTIDE SEQUENCE [LARGE SCALE GENOMIC DNA]</scope>
</reference>
<name>J5K953_9GAMM</name>
<dbReference type="GO" id="GO:0006400">
    <property type="term" value="P:tRNA modification"/>
    <property type="evidence" value="ECO:0007669"/>
    <property type="project" value="UniProtKB-UniRule"/>
</dbReference>
<comment type="function">
    <text evidence="1">Catalyzes oxygen-dependent 5-hydroxyuridine (ho5U) modification at position 34 in tRNAs.</text>
</comment>
<dbReference type="PANTHER" id="PTHR43268">
    <property type="entry name" value="THIOSULFATE SULFURTRANSFERASE/RHODANESE-LIKE DOMAIN-CONTAINING PROTEIN 2"/>
    <property type="match status" value="1"/>
</dbReference>
<evidence type="ECO:0000313" key="4">
    <source>
        <dbReference type="EMBL" id="EJP72138.1"/>
    </source>
</evidence>
<dbReference type="STRING" id="1123866.NT01SARS_0628"/>
<dbReference type="AlphaFoldDB" id="J5K953"/>
<feature type="domain" description="Rhodanese" evidence="3">
    <location>
        <begin position="122"/>
        <end position="219"/>
    </location>
</feature>
<evidence type="ECO:0000313" key="5">
    <source>
        <dbReference type="Proteomes" id="UP000010305"/>
    </source>
</evidence>
<comment type="similarity">
    <text evidence="1">Belongs to the TrhO family.</text>
</comment>
<dbReference type="EMBL" id="JH611156">
    <property type="protein sequence ID" value="EJP72138.1"/>
    <property type="molecule type" value="Genomic_DNA"/>
</dbReference>
<accession>J5K953</accession>
<dbReference type="Pfam" id="PF00581">
    <property type="entry name" value="Rhodanese"/>
    <property type="match status" value="1"/>
</dbReference>
<comment type="catalytic activity">
    <reaction evidence="1">
        <text>uridine(34) in tRNA + AH2 + O2 = 5-hydroxyuridine(34) in tRNA + A + H2O</text>
        <dbReference type="Rhea" id="RHEA:64224"/>
        <dbReference type="Rhea" id="RHEA-COMP:11727"/>
        <dbReference type="Rhea" id="RHEA-COMP:13381"/>
        <dbReference type="ChEBI" id="CHEBI:13193"/>
        <dbReference type="ChEBI" id="CHEBI:15377"/>
        <dbReference type="ChEBI" id="CHEBI:15379"/>
        <dbReference type="ChEBI" id="CHEBI:17499"/>
        <dbReference type="ChEBI" id="CHEBI:65315"/>
        <dbReference type="ChEBI" id="CHEBI:136877"/>
    </reaction>
</comment>
<dbReference type="HOGENOM" id="CLU_038878_0_0_6"/>
<dbReference type="PANTHER" id="PTHR43268:SF3">
    <property type="entry name" value="RHODANESE-LIKE DOMAIN-CONTAINING PROTEIN 7-RELATED"/>
    <property type="match status" value="1"/>
</dbReference>
<dbReference type="InterPro" id="IPR001763">
    <property type="entry name" value="Rhodanese-like_dom"/>
</dbReference>
<dbReference type="InterPro" id="IPR040503">
    <property type="entry name" value="TRHO_N"/>
</dbReference>
<dbReference type="Gene3D" id="3.40.250.10">
    <property type="entry name" value="Rhodanese-like domain"/>
    <property type="match status" value="1"/>
</dbReference>
<protein>
    <recommendedName>
        <fullName evidence="1">tRNA uridine(34) hydroxylase</fullName>
        <ecNumber evidence="1">1.14.-.-</ecNumber>
    </recommendedName>
    <alternativeName>
        <fullName evidence="1">tRNA hydroxylation protein O</fullName>
    </alternativeName>
</protein>
<dbReference type="SMART" id="SM00450">
    <property type="entry name" value="RHOD"/>
    <property type="match status" value="1"/>
</dbReference>
<proteinExistence type="inferred from homology"/>
<evidence type="ECO:0000256" key="2">
    <source>
        <dbReference type="SAM" id="MobiDB-lite"/>
    </source>
</evidence>
<feature type="compositionally biased region" description="Basic and acidic residues" evidence="2">
    <location>
        <begin position="283"/>
        <end position="295"/>
    </location>
</feature>
<dbReference type="CDD" id="cd01518">
    <property type="entry name" value="RHOD_YceA"/>
    <property type="match status" value="1"/>
</dbReference>